<accession>A0A811Q3Y0</accession>
<sequence>MRRALRENNGVTAVSMAAISSTLVLVVGRAVTAMVTLSLETKLMALSLVWVGLYRLQRVLVGKRRSSGHWLVQYGAMVAYYLPAPLAFYAANAVCSTSHTKAVADYMKRRKSSKSSSTTSPFFDDDDDGGDDDDANSNSSL</sequence>
<proteinExistence type="predicted"/>
<keyword evidence="2" id="KW-0812">Transmembrane</keyword>
<reference evidence="3" key="1">
    <citation type="submission" date="2020-10" db="EMBL/GenBank/DDBJ databases">
        <authorList>
            <person name="Han B."/>
            <person name="Lu T."/>
            <person name="Zhao Q."/>
            <person name="Huang X."/>
            <person name="Zhao Y."/>
        </authorList>
    </citation>
    <scope>NUCLEOTIDE SEQUENCE</scope>
</reference>
<dbReference type="EMBL" id="CAJGYO010000009">
    <property type="protein sequence ID" value="CAD6255163.1"/>
    <property type="molecule type" value="Genomic_DNA"/>
</dbReference>
<gene>
    <name evidence="3" type="ORF">NCGR_LOCUS38759</name>
</gene>
<evidence type="ECO:0000256" key="2">
    <source>
        <dbReference type="SAM" id="Phobius"/>
    </source>
</evidence>
<comment type="caution">
    <text evidence="3">The sequence shown here is derived from an EMBL/GenBank/DDBJ whole genome shotgun (WGS) entry which is preliminary data.</text>
</comment>
<feature type="compositionally biased region" description="Acidic residues" evidence="1">
    <location>
        <begin position="123"/>
        <end position="135"/>
    </location>
</feature>
<feature type="transmembrane region" description="Helical" evidence="2">
    <location>
        <begin position="12"/>
        <end position="31"/>
    </location>
</feature>
<keyword evidence="2" id="KW-1133">Transmembrane helix</keyword>
<feature type="region of interest" description="Disordered" evidence="1">
    <location>
        <begin position="106"/>
        <end position="141"/>
    </location>
</feature>
<evidence type="ECO:0000313" key="3">
    <source>
        <dbReference type="EMBL" id="CAD6255163.1"/>
    </source>
</evidence>
<keyword evidence="2" id="KW-0472">Membrane</keyword>
<evidence type="ECO:0000313" key="4">
    <source>
        <dbReference type="Proteomes" id="UP000604825"/>
    </source>
</evidence>
<name>A0A811Q3Y0_9POAL</name>
<protein>
    <submittedName>
        <fullName evidence="3">Uncharacterized protein</fullName>
    </submittedName>
</protein>
<keyword evidence="4" id="KW-1185">Reference proteome</keyword>
<dbReference type="AlphaFoldDB" id="A0A811Q3Y0"/>
<feature type="transmembrane region" description="Helical" evidence="2">
    <location>
        <begin position="68"/>
        <end position="91"/>
    </location>
</feature>
<evidence type="ECO:0000256" key="1">
    <source>
        <dbReference type="SAM" id="MobiDB-lite"/>
    </source>
</evidence>
<organism evidence="3 4">
    <name type="scientific">Miscanthus lutarioriparius</name>
    <dbReference type="NCBI Taxonomy" id="422564"/>
    <lineage>
        <taxon>Eukaryota</taxon>
        <taxon>Viridiplantae</taxon>
        <taxon>Streptophyta</taxon>
        <taxon>Embryophyta</taxon>
        <taxon>Tracheophyta</taxon>
        <taxon>Spermatophyta</taxon>
        <taxon>Magnoliopsida</taxon>
        <taxon>Liliopsida</taxon>
        <taxon>Poales</taxon>
        <taxon>Poaceae</taxon>
        <taxon>PACMAD clade</taxon>
        <taxon>Panicoideae</taxon>
        <taxon>Andropogonodae</taxon>
        <taxon>Andropogoneae</taxon>
        <taxon>Saccharinae</taxon>
        <taxon>Miscanthus</taxon>
    </lineage>
</organism>
<dbReference type="Proteomes" id="UP000604825">
    <property type="component" value="Unassembled WGS sequence"/>
</dbReference>